<evidence type="ECO:0000256" key="6">
    <source>
        <dbReference type="ARBA" id="ARBA00022816"/>
    </source>
</evidence>
<keyword evidence="6" id="KW-0509">mRNA transport</keyword>
<dbReference type="GO" id="GO:1904263">
    <property type="term" value="P:positive regulation of TORC1 signaling"/>
    <property type="evidence" value="ECO:0007669"/>
    <property type="project" value="TreeGrafter"/>
</dbReference>
<evidence type="ECO:0000256" key="8">
    <source>
        <dbReference type="ARBA" id="ARBA00023010"/>
    </source>
</evidence>
<keyword evidence="9" id="KW-0906">Nuclear pore complex</keyword>
<evidence type="ECO:0000256" key="7">
    <source>
        <dbReference type="ARBA" id="ARBA00022927"/>
    </source>
</evidence>
<keyword evidence="10" id="KW-0539">Nucleus</keyword>
<dbReference type="GO" id="GO:0031080">
    <property type="term" value="C:nuclear pore outer ring"/>
    <property type="evidence" value="ECO:0007669"/>
    <property type="project" value="TreeGrafter"/>
</dbReference>
<dbReference type="Gene3D" id="2.130.10.10">
    <property type="entry name" value="YVTN repeat-like/Quinoprotein amine dehydrogenase"/>
    <property type="match status" value="1"/>
</dbReference>
<dbReference type="InterPro" id="IPR019775">
    <property type="entry name" value="WD40_repeat_CS"/>
</dbReference>
<dbReference type="SUPFAM" id="SSF50978">
    <property type="entry name" value="WD40 repeat-like"/>
    <property type="match status" value="1"/>
</dbReference>
<evidence type="ECO:0000256" key="11">
    <source>
        <dbReference type="PROSITE-ProRule" id="PRU00221"/>
    </source>
</evidence>
<keyword evidence="13" id="KW-1185">Reference proteome</keyword>
<organism evidence="12 13">
    <name type="scientific">Recurvomyces mirabilis</name>
    <dbReference type="NCBI Taxonomy" id="574656"/>
    <lineage>
        <taxon>Eukaryota</taxon>
        <taxon>Fungi</taxon>
        <taxon>Dikarya</taxon>
        <taxon>Ascomycota</taxon>
        <taxon>Pezizomycotina</taxon>
        <taxon>Dothideomycetes</taxon>
        <taxon>Dothideomycetidae</taxon>
        <taxon>Mycosphaerellales</taxon>
        <taxon>Teratosphaeriaceae</taxon>
        <taxon>Recurvomyces</taxon>
    </lineage>
</organism>
<keyword evidence="4 11" id="KW-0853">WD repeat</keyword>
<keyword evidence="3" id="KW-0813">Transport</keyword>
<keyword evidence="5" id="KW-0677">Repeat</keyword>
<evidence type="ECO:0000313" key="12">
    <source>
        <dbReference type="EMBL" id="KAK3678379.1"/>
    </source>
</evidence>
<dbReference type="InterPro" id="IPR037363">
    <property type="entry name" value="Sec13/Seh1_fam"/>
</dbReference>
<dbReference type="PANTHER" id="PTHR11024">
    <property type="entry name" value="NUCLEAR PORE COMPLEX PROTEIN SEC13 / SEH1 FAMILY MEMBER"/>
    <property type="match status" value="1"/>
</dbReference>
<keyword evidence="7" id="KW-0653">Protein transport</keyword>
<protein>
    <recommendedName>
        <fullName evidence="14">WD40 repeat-like protein</fullName>
    </recommendedName>
</protein>
<evidence type="ECO:0000313" key="13">
    <source>
        <dbReference type="Proteomes" id="UP001274830"/>
    </source>
</evidence>
<feature type="repeat" description="WD" evidence="11">
    <location>
        <begin position="11"/>
        <end position="44"/>
    </location>
</feature>
<evidence type="ECO:0000256" key="10">
    <source>
        <dbReference type="ARBA" id="ARBA00023242"/>
    </source>
</evidence>
<comment type="caution">
    <text evidence="12">The sequence shown here is derived from an EMBL/GenBank/DDBJ whole genome shotgun (WGS) entry which is preliminary data.</text>
</comment>
<dbReference type="PANTHER" id="PTHR11024:SF3">
    <property type="entry name" value="NUCLEOPORIN SEH1"/>
    <property type="match status" value="1"/>
</dbReference>
<comment type="subcellular location">
    <subcellularLocation>
        <location evidence="1">Nucleus</location>
        <location evidence="1">Nuclear pore complex</location>
    </subcellularLocation>
</comment>
<dbReference type="GO" id="GO:0005198">
    <property type="term" value="F:structural molecule activity"/>
    <property type="evidence" value="ECO:0007669"/>
    <property type="project" value="InterPro"/>
</dbReference>
<dbReference type="Proteomes" id="UP001274830">
    <property type="component" value="Unassembled WGS sequence"/>
</dbReference>
<reference evidence="12" key="1">
    <citation type="submission" date="2023-07" db="EMBL/GenBank/DDBJ databases">
        <title>Black Yeasts Isolated from many extreme environments.</title>
        <authorList>
            <person name="Coleine C."/>
            <person name="Stajich J.E."/>
            <person name="Selbmann L."/>
        </authorList>
    </citation>
    <scope>NUCLEOTIDE SEQUENCE</scope>
    <source>
        <strain evidence="12">CCFEE 5485</strain>
    </source>
</reference>
<dbReference type="InterPro" id="IPR036322">
    <property type="entry name" value="WD40_repeat_dom_sf"/>
</dbReference>
<evidence type="ECO:0000256" key="3">
    <source>
        <dbReference type="ARBA" id="ARBA00022448"/>
    </source>
</evidence>
<dbReference type="Pfam" id="PF00400">
    <property type="entry name" value="WD40"/>
    <property type="match status" value="2"/>
</dbReference>
<dbReference type="GO" id="GO:0051028">
    <property type="term" value="P:mRNA transport"/>
    <property type="evidence" value="ECO:0007669"/>
    <property type="project" value="UniProtKB-KW"/>
</dbReference>
<dbReference type="InterPro" id="IPR015943">
    <property type="entry name" value="WD40/YVTN_repeat-like_dom_sf"/>
</dbReference>
<evidence type="ECO:0000256" key="1">
    <source>
        <dbReference type="ARBA" id="ARBA00004567"/>
    </source>
</evidence>
<dbReference type="InterPro" id="IPR001680">
    <property type="entry name" value="WD40_rpt"/>
</dbReference>
<dbReference type="PROSITE" id="PS50082">
    <property type="entry name" value="WD_REPEATS_2"/>
    <property type="match status" value="3"/>
</dbReference>
<dbReference type="AlphaFoldDB" id="A0AAE1C552"/>
<dbReference type="GO" id="GO:0035859">
    <property type="term" value="C:Seh1-associated complex"/>
    <property type="evidence" value="ECO:0007669"/>
    <property type="project" value="TreeGrafter"/>
</dbReference>
<dbReference type="GO" id="GO:0034198">
    <property type="term" value="P:cellular response to amino acid starvation"/>
    <property type="evidence" value="ECO:0007669"/>
    <property type="project" value="TreeGrafter"/>
</dbReference>
<proteinExistence type="inferred from homology"/>
<evidence type="ECO:0000256" key="4">
    <source>
        <dbReference type="ARBA" id="ARBA00022574"/>
    </source>
</evidence>
<evidence type="ECO:0000256" key="5">
    <source>
        <dbReference type="ARBA" id="ARBA00022737"/>
    </source>
</evidence>
<gene>
    <name evidence="12" type="ORF">LTR78_001676</name>
</gene>
<feature type="repeat" description="WD" evidence="11">
    <location>
        <begin position="57"/>
        <end position="91"/>
    </location>
</feature>
<dbReference type="SMART" id="SM00320">
    <property type="entry name" value="WD40"/>
    <property type="match status" value="5"/>
</dbReference>
<dbReference type="PROSITE" id="PS00678">
    <property type="entry name" value="WD_REPEATS_1"/>
    <property type="match status" value="1"/>
</dbReference>
<dbReference type="PROSITE" id="PS50294">
    <property type="entry name" value="WD_REPEATS_REGION"/>
    <property type="match status" value="2"/>
</dbReference>
<accession>A0AAE1C552</accession>
<comment type="similarity">
    <text evidence="2">Belongs to the WD repeat SEC13 family.</text>
</comment>
<feature type="repeat" description="WD" evidence="11">
    <location>
        <begin position="333"/>
        <end position="365"/>
    </location>
</feature>
<sequence length="384" mass="42108">MAEHNGFHRLSHGHNDLVLATAFNLYGTRMATASSDHRVKVWDLHEATTQWIVTDVWTAHDAEVTDVRWNGPYVGEHISTIGEDGLLRLWEEDLTQAPGSGRRFKKVFELVSPTGVPFMSLDLKNIGTETYLAAATRDGYLIVCEPEDHDDLSAWKVLWSEYLCMTPSRAEETGFRLSWHKEKLPAWPAILAGLDRKSLSLAVAVGNVVKIFRSDHDRKLYTAAVLEGAKDLVRDVSWANGSCRGHDLITSASRDGCIRIHELHTPGAVSLPKSATITSVASRQEAGVRTPTTKATTTSGIGAGLAGARNKRKDVTAQPAGVVKQEAKLVAELSTHSGAPWRVNWSPMGDLLISSGDDGMVKVWKKAMDGKWLEAVEIDALRDI</sequence>
<keyword evidence="8" id="KW-0811">Translocation</keyword>
<evidence type="ECO:0000256" key="2">
    <source>
        <dbReference type="ARBA" id="ARBA00010102"/>
    </source>
</evidence>
<dbReference type="GO" id="GO:0015031">
    <property type="term" value="P:protein transport"/>
    <property type="evidence" value="ECO:0007669"/>
    <property type="project" value="UniProtKB-KW"/>
</dbReference>
<evidence type="ECO:0008006" key="14">
    <source>
        <dbReference type="Google" id="ProtNLM"/>
    </source>
</evidence>
<name>A0AAE1C552_9PEZI</name>
<dbReference type="EMBL" id="JAUTXT010000004">
    <property type="protein sequence ID" value="KAK3678379.1"/>
    <property type="molecule type" value="Genomic_DNA"/>
</dbReference>
<evidence type="ECO:0000256" key="9">
    <source>
        <dbReference type="ARBA" id="ARBA00023132"/>
    </source>
</evidence>